<comment type="caution">
    <text evidence="2">The sequence shown here is derived from an EMBL/GenBank/DDBJ whole genome shotgun (WGS) entry which is preliminary data.</text>
</comment>
<name>A0ABQ9GTK7_9NEOP</name>
<dbReference type="Proteomes" id="UP001159363">
    <property type="component" value="Chromosome 8"/>
</dbReference>
<proteinExistence type="predicted"/>
<reference evidence="2 3" key="1">
    <citation type="submission" date="2023-02" db="EMBL/GenBank/DDBJ databases">
        <title>LHISI_Scaffold_Assembly.</title>
        <authorList>
            <person name="Stuart O.P."/>
            <person name="Cleave R."/>
            <person name="Magrath M.J.L."/>
            <person name="Mikheyev A.S."/>
        </authorList>
    </citation>
    <scope>NUCLEOTIDE SEQUENCE [LARGE SCALE GENOMIC DNA]</scope>
    <source>
        <strain evidence="2">Daus_M_001</strain>
        <tissue evidence="2">Leg muscle</tissue>
    </source>
</reference>
<evidence type="ECO:0000313" key="3">
    <source>
        <dbReference type="Proteomes" id="UP001159363"/>
    </source>
</evidence>
<organism evidence="2 3">
    <name type="scientific">Dryococelus australis</name>
    <dbReference type="NCBI Taxonomy" id="614101"/>
    <lineage>
        <taxon>Eukaryota</taxon>
        <taxon>Metazoa</taxon>
        <taxon>Ecdysozoa</taxon>
        <taxon>Arthropoda</taxon>
        <taxon>Hexapoda</taxon>
        <taxon>Insecta</taxon>
        <taxon>Pterygota</taxon>
        <taxon>Neoptera</taxon>
        <taxon>Polyneoptera</taxon>
        <taxon>Phasmatodea</taxon>
        <taxon>Verophasmatodea</taxon>
        <taxon>Anareolatae</taxon>
        <taxon>Phasmatidae</taxon>
        <taxon>Eurycanthinae</taxon>
        <taxon>Dryococelus</taxon>
    </lineage>
</organism>
<evidence type="ECO:0000256" key="1">
    <source>
        <dbReference type="SAM" id="MobiDB-lite"/>
    </source>
</evidence>
<sequence>MTPNDIEKESRGKYINISRAVEQVERWSKWINGTVEQAEQWSRLSKWSSWSRWSKQSRWSSGVSGVGCKVEQVSESVGVSQQDSVGRLVTDPSRQLREKWESWDVVGVGYLSGKGGSLLELSPSLKSSSCSPGNTDAQSSSSPTALGRCRRGTEQPTPLRVAVVDSPDGFAWNCVFFGSHGKGMVRESLGDAGKSEAGEGGTVLGMKSAGVDDKLLTVTERASNTCYPPSVDKTGVDEKNKTFGGGWRNKKGRGGFKKIPQHRDCSVIEAVIPTIRGRARGLFNGTNMHANRVRLERPSQNKSSDTHKTPCYRVKRCRERKISIKATELVNAKWARLPAGLLPDFRVWSMGRLGDLSFPSPLHTGAASFSPCFTLIGSQDIDVKSCPELNHSTPYLVVRLLASHLGEPGSIPGGVASGFSDVGVALYDAAGLEGFLGDLPILPPSHCSAAPYSPHFTIIVYQDLEVKRGPNLYTHHSVF</sequence>
<feature type="region of interest" description="Disordered" evidence="1">
    <location>
        <begin position="128"/>
        <end position="153"/>
    </location>
</feature>
<protein>
    <submittedName>
        <fullName evidence="2">Uncharacterized protein</fullName>
    </submittedName>
</protein>
<accession>A0ABQ9GTK7</accession>
<feature type="compositionally biased region" description="Polar residues" evidence="1">
    <location>
        <begin position="134"/>
        <end position="144"/>
    </location>
</feature>
<dbReference type="EMBL" id="JARBHB010000009">
    <property type="protein sequence ID" value="KAJ8875365.1"/>
    <property type="molecule type" value="Genomic_DNA"/>
</dbReference>
<keyword evidence="3" id="KW-1185">Reference proteome</keyword>
<gene>
    <name evidence="2" type="ORF">PR048_023260</name>
</gene>
<evidence type="ECO:0000313" key="2">
    <source>
        <dbReference type="EMBL" id="KAJ8875365.1"/>
    </source>
</evidence>
<feature type="region of interest" description="Disordered" evidence="1">
    <location>
        <begin position="229"/>
        <end position="255"/>
    </location>
</feature>